<sequence length="250" mass="28153">MMKRTKRLLGRIFMGALLLNVLWFLAAILLDTPALVDPVTVYGQIGRVWQQSMSLHLLASLRRIIIGIAIALLFGLVMALAMYRYRSFGQVMDSFVYFCYPVPKLALLPVIMLLAGLGDATKIIMIVLIIIFQIIINLRDSLRNIPKESFLVLTSLGATHRQLLRHLLLPAITPEALSTLRVAIGTAISVLFVTETYGTDRGMGFFIVDAWMRISYTEMYAGIVVLGMSGFFFFLLIDMLEAKLCRWRNS</sequence>
<dbReference type="InterPro" id="IPR000515">
    <property type="entry name" value="MetI-like"/>
</dbReference>
<name>A0A2U1F960_9PORP</name>
<dbReference type="AlphaFoldDB" id="A0A2U1F960"/>
<comment type="caution">
    <text evidence="9">The sequence shown here is derived from an EMBL/GenBank/DDBJ whole genome shotgun (WGS) entry which is preliminary data.</text>
</comment>
<feature type="domain" description="ABC transmembrane type-1" evidence="8">
    <location>
        <begin position="57"/>
        <end position="241"/>
    </location>
</feature>
<evidence type="ECO:0000256" key="7">
    <source>
        <dbReference type="RuleBase" id="RU363032"/>
    </source>
</evidence>
<proteinExistence type="inferred from homology"/>
<dbReference type="PROSITE" id="PS50928">
    <property type="entry name" value="ABC_TM1"/>
    <property type="match status" value="1"/>
</dbReference>
<evidence type="ECO:0000256" key="1">
    <source>
        <dbReference type="ARBA" id="ARBA00004651"/>
    </source>
</evidence>
<dbReference type="EMBL" id="QEKY01000012">
    <property type="protein sequence ID" value="PVZ08722.1"/>
    <property type="molecule type" value="Genomic_DNA"/>
</dbReference>
<keyword evidence="2 7" id="KW-0813">Transport</keyword>
<evidence type="ECO:0000313" key="9">
    <source>
        <dbReference type="EMBL" id="PVZ08722.1"/>
    </source>
</evidence>
<feature type="transmembrane region" description="Helical" evidence="7">
    <location>
        <begin position="95"/>
        <end position="114"/>
    </location>
</feature>
<evidence type="ECO:0000256" key="5">
    <source>
        <dbReference type="ARBA" id="ARBA00022989"/>
    </source>
</evidence>
<evidence type="ECO:0000256" key="6">
    <source>
        <dbReference type="ARBA" id="ARBA00023136"/>
    </source>
</evidence>
<keyword evidence="5 7" id="KW-1133">Transmembrane helix</keyword>
<evidence type="ECO:0000256" key="4">
    <source>
        <dbReference type="ARBA" id="ARBA00022692"/>
    </source>
</evidence>
<evidence type="ECO:0000256" key="3">
    <source>
        <dbReference type="ARBA" id="ARBA00022475"/>
    </source>
</evidence>
<evidence type="ECO:0000256" key="2">
    <source>
        <dbReference type="ARBA" id="ARBA00022448"/>
    </source>
</evidence>
<keyword evidence="3" id="KW-1003">Cell membrane</keyword>
<feature type="transmembrane region" description="Helical" evidence="7">
    <location>
        <begin position="180"/>
        <end position="199"/>
    </location>
</feature>
<reference evidence="9 10" key="1">
    <citation type="submission" date="2018-04" db="EMBL/GenBank/DDBJ databases">
        <title>Genomic Encyclopedia of Type Strains, Phase IV (KMG-IV): sequencing the most valuable type-strain genomes for metagenomic binning, comparative biology and taxonomic classification.</title>
        <authorList>
            <person name="Goeker M."/>
        </authorList>
    </citation>
    <scope>NUCLEOTIDE SEQUENCE [LARGE SCALE GENOMIC DNA]</scope>
    <source>
        <strain evidence="9 10">DSM 28520</strain>
    </source>
</reference>
<dbReference type="InterPro" id="IPR035906">
    <property type="entry name" value="MetI-like_sf"/>
</dbReference>
<dbReference type="Gene3D" id="1.10.3720.10">
    <property type="entry name" value="MetI-like"/>
    <property type="match status" value="1"/>
</dbReference>
<dbReference type="Pfam" id="PF00528">
    <property type="entry name" value="BPD_transp_1"/>
    <property type="match status" value="1"/>
</dbReference>
<dbReference type="Proteomes" id="UP000245462">
    <property type="component" value="Unassembled WGS sequence"/>
</dbReference>
<organism evidence="9 10">
    <name type="scientific">Porphyromonas loveana</name>
    <dbReference type="NCBI Taxonomy" id="1884669"/>
    <lineage>
        <taxon>Bacteria</taxon>
        <taxon>Pseudomonadati</taxon>
        <taxon>Bacteroidota</taxon>
        <taxon>Bacteroidia</taxon>
        <taxon>Bacteroidales</taxon>
        <taxon>Porphyromonadaceae</taxon>
        <taxon>Porphyromonas</taxon>
    </lineage>
</organism>
<keyword evidence="6 7" id="KW-0472">Membrane</keyword>
<keyword evidence="10" id="KW-1185">Reference proteome</keyword>
<protein>
    <submittedName>
        <fullName evidence="9">NitT/TauT family transport system permease protein</fullName>
    </submittedName>
</protein>
<keyword evidence="4 7" id="KW-0812">Transmembrane</keyword>
<feature type="transmembrane region" description="Helical" evidence="7">
    <location>
        <begin position="60"/>
        <end position="83"/>
    </location>
</feature>
<feature type="transmembrane region" description="Helical" evidence="7">
    <location>
        <begin position="120"/>
        <end position="138"/>
    </location>
</feature>
<comment type="subcellular location">
    <subcellularLocation>
        <location evidence="1 7">Cell membrane</location>
        <topology evidence="1 7">Multi-pass membrane protein</topology>
    </subcellularLocation>
</comment>
<dbReference type="GO" id="GO:0005886">
    <property type="term" value="C:plasma membrane"/>
    <property type="evidence" value="ECO:0007669"/>
    <property type="project" value="UniProtKB-SubCell"/>
</dbReference>
<comment type="similarity">
    <text evidence="7">Belongs to the binding-protein-dependent transport system permease family.</text>
</comment>
<accession>A0A2U1F960</accession>
<dbReference type="SUPFAM" id="SSF161098">
    <property type="entry name" value="MetI-like"/>
    <property type="match status" value="1"/>
</dbReference>
<dbReference type="PANTHER" id="PTHR30151">
    <property type="entry name" value="ALKANE SULFONATE ABC TRANSPORTER-RELATED, MEMBRANE SUBUNIT"/>
    <property type="match status" value="1"/>
</dbReference>
<evidence type="ECO:0000313" key="10">
    <source>
        <dbReference type="Proteomes" id="UP000245462"/>
    </source>
</evidence>
<feature type="transmembrane region" description="Helical" evidence="7">
    <location>
        <begin position="219"/>
        <end position="240"/>
    </location>
</feature>
<dbReference type="PANTHER" id="PTHR30151:SF0">
    <property type="entry name" value="ABC TRANSPORTER PERMEASE PROTEIN MJ0413-RELATED"/>
    <property type="match status" value="1"/>
</dbReference>
<dbReference type="GO" id="GO:0055085">
    <property type="term" value="P:transmembrane transport"/>
    <property type="evidence" value="ECO:0007669"/>
    <property type="project" value="InterPro"/>
</dbReference>
<gene>
    <name evidence="9" type="ORF">C7382_11268</name>
</gene>
<evidence type="ECO:0000259" key="8">
    <source>
        <dbReference type="PROSITE" id="PS50928"/>
    </source>
</evidence>